<dbReference type="RefSeq" id="XP_022303123.1">
    <property type="nucleotide sequence ID" value="XM_022447415.1"/>
</dbReference>
<feature type="signal peptide" evidence="1">
    <location>
        <begin position="1"/>
        <end position="23"/>
    </location>
</feature>
<dbReference type="KEGG" id="cvn:111110802"/>
<organism evidence="2 3">
    <name type="scientific">Crassostrea virginica</name>
    <name type="common">Eastern oyster</name>
    <dbReference type="NCBI Taxonomy" id="6565"/>
    <lineage>
        <taxon>Eukaryota</taxon>
        <taxon>Metazoa</taxon>
        <taxon>Spiralia</taxon>
        <taxon>Lophotrochozoa</taxon>
        <taxon>Mollusca</taxon>
        <taxon>Bivalvia</taxon>
        <taxon>Autobranchia</taxon>
        <taxon>Pteriomorphia</taxon>
        <taxon>Ostreida</taxon>
        <taxon>Ostreoidea</taxon>
        <taxon>Ostreidae</taxon>
        <taxon>Crassostrea</taxon>
    </lineage>
</organism>
<reference evidence="3" key="1">
    <citation type="submission" date="2025-08" db="UniProtKB">
        <authorList>
            <consortium name="RefSeq"/>
        </authorList>
    </citation>
    <scope>IDENTIFICATION</scope>
    <source>
        <tissue evidence="3">Whole sample</tissue>
    </source>
</reference>
<evidence type="ECO:0000256" key="1">
    <source>
        <dbReference type="SAM" id="SignalP"/>
    </source>
</evidence>
<evidence type="ECO:0000313" key="3">
    <source>
        <dbReference type="RefSeq" id="XP_022303123.1"/>
    </source>
</evidence>
<evidence type="ECO:0000313" key="2">
    <source>
        <dbReference type="Proteomes" id="UP000694844"/>
    </source>
</evidence>
<proteinExistence type="predicted"/>
<accession>A0A8B8BIM0</accession>
<protein>
    <submittedName>
        <fullName evidence="3">Uncharacterized protein LOC111110802 isoform X1</fullName>
    </submittedName>
</protein>
<dbReference type="AlphaFoldDB" id="A0A8B8BIM0"/>
<keyword evidence="1" id="KW-0732">Signal</keyword>
<keyword evidence="2" id="KW-1185">Reference proteome</keyword>
<feature type="chain" id="PRO_5034356253" evidence="1">
    <location>
        <begin position="24"/>
        <end position="176"/>
    </location>
</feature>
<sequence length="176" mass="19023">MKLVDKIMKVFVVLAVLFFIAEAKPKQRVCEVGKPSGYGACQSTDPPCQKGYECVGDVCCKRELLTGRVCPVGKPLGYGPCDENGECLESDQYCYSNEAGDKLCCKVGSEEEEDDDDDVQDCPIDPCLTFTNCDPSSSLDFSTLTCTFDPATCSMTIRDSAGADVTAICLPNYALK</sequence>
<name>A0A8B8BIM0_CRAVI</name>
<dbReference type="OrthoDB" id="6202181at2759"/>
<dbReference type="GeneID" id="111110802"/>
<dbReference type="Proteomes" id="UP000694844">
    <property type="component" value="Chromosome 9"/>
</dbReference>
<gene>
    <name evidence="3" type="primary">LOC111110802</name>
</gene>